<evidence type="ECO:0000256" key="2">
    <source>
        <dbReference type="SAM" id="MobiDB-lite"/>
    </source>
</evidence>
<organism evidence="3 4">
    <name type="scientific">Phaedon cochleariae</name>
    <name type="common">Mustard beetle</name>
    <dbReference type="NCBI Taxonomy" id="80249"/>
    <lineage>
        <taxon>Eukaryota</taxon>
        <taxon>Metazoa</taxon>
        <taxon>Ecdysozoa</taxon>
        <taxon>Arthropoda</taxon>
        <taxon>Hexapoda</taxon>
        <taxon>Insecta</taxon>
        <taxon>Pterygota</taxon>
        <taxon>Neoptera</taxon>
        <taxon>Endopterygota</taxon>
        <taxon>Coleoptera</taxon>
        <taxon>Polyphaga</taxon>
        <taxon>Cucujiformia</taxon>
        <taxon>Chrysomeloidea</taxon>
        <taxon>Chrysomelidae</taxon>
        <taxon>Chrysomelinae</taxon>
        <taxon>Chrysomelini</taxon>
        <taxon>Phaedon</taxon>
    </lineage>
</organism>
<gene>
    <name evidence="3" type="ORF">PHAECO_LOCUS2805</name>
</gene>
<dbReference type="AlphaFoldDB" id="A0A9N9X1D3"/>
<evidence type="ECO:0000313" key="3">
    <source>
        <dbReference type="EMBL" id="CAG9815478.1"/>
    </source>
</evidence>
<feature type="region of interest" description="Disordered" evidence="2">
    <location>
        <begin position="229"/>
        <end position="259"/>
    </location>
</feature>
<keyword evidence="4" id="KW-1185">Reference proteome</keyword>
<keyword evidence="1" id="KW-0175">Coiled coil</keyword>
<proteinExistence type="predicted"/>
<dbReference type="OrthoDB" id="7417618at2759"/>
<dbReference type="EMBL" id="OU896718">
    <property type="protein sequence ID" value="CAG9815478.1"/>
    <property type="molecule type" value="Genomic_DNA"/>
</dbReference>
<reference evidence="3" key="1">
    <citation type="submission" date="2022-01" db="EMBL/GenBank/DDBJ databases">
        <authorList>
            <person name="King R."/>
        </authorList>
    </citation>
    <scope>NUCLEOTIDE SEQUENCE</scope>
</reference>
<evidence type="ECO:0000256" key="1">
    <source>
        <dbReference type="SAM" id="Coils"/>
    </source>
</evidence>
<protein>
    <submittedName>
        <fullName evidence="3">Uncharacterized protein</fullName>
    </submittedName>
</protein>
<accession>A0A9N9X1D3</accession>
<feature type="coiled-coil region" evidence="1">
    <location>
        <begin position="26"/>
        <end position="85"/>
    </location>
</feature>
<sequence>MPGNPTANVTLESLQSSLQNLIVETAQRNNQLHEELRRDLKEYNENLEKKIAYLEKENLNLKSGIADLNNKLRTIERRQKKYNLIIYGLQGDTPDETNSGVLTTFNDILKVDCGRRDLRDVYRIGSVVQEGKPRPVVVEVVHYDTKQSILSNLSRLKDTGIFIANDYSTEDYQERKYLGEQLKIAKESDPLAKIQKGNLLYKNKKYTLQDLKQNLLGFSLPSTTLIGKELEEKKRGRSRSDEIDDIVPKRTSSRSTKKK</sequence>
<reference evidence="3" key="2">
    <citation type="submission" date="2022-10" db="EMBL/GenBank/DDBJ databases">
        <authorList>
            <consortium name="ENA_rothamsted_submissions"/>
            <consortium name="culmorum"/>
            <person name="King R."/>
        </authorList>
    </citation>
    <scope>NUCLEOTIDE SEQUENCE</scope>
</reference>
<dbReference type="Proteomes" id="UP001153737">
    <property type="component" value="Chromosome 12"/>
</dbReference>
<feature type="compositionally biased region" description="Basic and acidic residues" evidence="2">
    <location>
        <begin position="229"/>
        <end position="241"/>
    </location>
</feature>
<evidence type="ECO:0000313" key="4">
    <source>
        <dbReference type="Proteomes" id="UP001153737"/>
    </source>
</evidence>
<name>A0A9N9X1D3_PHACE</name>